<dbReference type="AlphaFoldDB" id="A0A8B7CZ62"/>
<keyword evidence="2" id="KW-1185">Reference proteome</keyword>
<dbReference type="InterPro" id="IPR004158">
    <property type="entry name" value="DUF247_pln"/>
</dbReference>
<evidence type="ECO:0000313" key="3">
    <source>
        <dbReference type="RefSeq" id="XP_008809769.3"/>
    </source>
</evidence>
<sequence length="570" mass="65591">MTQLEQIETVTRRKLCTEKNMASNQSSLPSSNNSHFDELRWLVHVRHAFAQMLEEEDTSVPVAIFDVPKSLLSTNPEAYVPQLFALGPYHKGRPELYDMERYKIASAQRTAKALRDLRFELIVDCFIELEHKIRAPYHRYLDYNGETLAWMMAIDVCFLLEFLQNHPGDKEVKAVGNGFSKVNWVNNAIVRDIMMLENQVPLFLLGKILEFQCSSTQVADEVLSEILESFMKEVSPFKMVGNIVDITQHVHLLQLLYHMVVPKCKGQIESIEVVIRDDESKRNDQKFENYGKVKRVFVTLWNNVSGLNFVPIRYVKQVLTSRPIKLLVQLPWKVLSKLPVLSVFTNFVEQFFSSQTNADSKSEELNSTTNINKPPLIEEIIIPSVTELVDAGVKFARTHEGINGVSFDMKSGIFYLPTVTLDINTEVVLRNLVAYEASGIFGPLVFTRYTELMNGIIDTEEDVKLLRQSGIISNRMKSDKEVSDIWNGMSKSVRLTRVPKLDRVIEDVNKYYNKNWRIKTSKLMKKYVFNSWKFLTLLAAILLLLMTAFQAFCSVYACSRWFGNLKFEDN</sequence>
<evidence type="ECO:0000256" key="1">
    <source>
        <dbReference type="SAM" id="Phobius"/>
    </source>
</evidence>
<reference evidence="3" key="2">
    <citation type="submission" date="2025-08" db="UniProtKB">
        <authorList>
            <consortium name="RefSeq"/>
        </authorList>
    </citation>
    <scope>IDENTIFICATION</scope>
    <source>
        <tissue evidence="3">Young leaves</tissue>
    </source>
</reference>
<dbReference type="Proteomes" id="UP000228380">
    <property type="component" value="Chromosome 1"/>
</dbReference>
<name>A0A8B7CZ62_PHODC</name>
<dbReference type="KEGG" id="pda:103721373"/>
<dbReference type="PANTHER" id="PTHR31170:SF25">
    <property type="entry name" value="BNAA09G04570D PROTEIN"/>
    <property type="match status" value="1"/>
</dbReference>
<keyword evidence="1" id="KW-1133">Transmembrane helix</keyword>
<feature type="transmembrane region" description="Helical" evidence="1">
    <location>
        <begin position="534"/>
        <end position="558"/>
    </location>
</feature>
<dbReference type="RefSeq" id="XP_008809769.3">
    <property type="nucleotide sequence ID" value="XM_008811547.4"/>
</dbReference>
<protein>
    <submittedName>
        <fullName evidence="3">UPF0481 protein At3g02645</fullName>
    </submittedName>
</protein>
<keyword evidence="1" id="KW-0812">Transmembrane</keyword>
<accession>A0A8B7CZ62</accession>
<organism evidence="2 3">
    <name type="scientific">Phoenix dactylifera</name>
    <name type="common">Date palm</name>
    <dbReference type="NCBI Taxonomy" id="42345"/>
    <lineage>
        <taxon>Eukaryota</taxon>
        <taxon>Viridiplantae</taxon>
        <taxon>Streptophyta</taxon>
        <taxon>Embryophyta</taxon>
        <taxon>Tracheophyta</taxon>
        <taxon>Spermatophyta</taxon>
        <taxon>Magnoliopsida</taxon>
        <taxon>Liliopsida</taxon>
        <taxon>Arecaceae</taxon>
        <taxon>Coryphoideae</taxon>
        <taxon>Phoeniceae</taxon>
        <taxon>Phoenix</taxon>
    </lineage>
</organism>
<dbReference type="GeneID" id="103721373"/>
<dbReference type="OrthoDB" id="2356035at2759"/>
<reference evidence="2" key="1">
    <citation type="journal article" date="2019" name="Nat. Commun.">
        <title>Genome-wide association mapping of date palm fruit traits.</title>
        <authorList>
            <person name="Hazzouri K.M."/>
            <person name="Gros-Balthazard M."/>
            <person name="Flowers J.M."/>
            <person name="Copetti D."/>
            <person name="Lemansour A."/>
            <person name="Lebrun M."/>
            <person name="Masmoudi K."/>
            <person name="Ferrand S."/>
            <person name="Dhar M.I."/>
            <person name="Fresquez Z.A."/>
            <person name="Rosas U."/>
            <person name="Zhang J."/>
            <person name="Talag J."/>
            <person name="Lee S."/>
            <person name="Kudrna D."/>
            <person name="Powell R.F."/>
            <person name="Leitch I.J."/>
            <person name="Krueger R.R."/>
            <person name="Wing R.A."/>
            <person name="Amiri K.M.A."/>
            <person name="Purugganan M.D."/>
        </authorList>
    </citation>
    <scope>NUCLEOTIDE SEQUENCE [LARGE SCALE GENOMIC DNA]</scope>
    <source>
        <strain evidence="2">cv. Khalas</strain>
    </source>
</reference>
<evidence type="ECO:0000313" key="2">
    <source>
        <dbReference type="Proteomes" id="UP000228380"/>
    </source>
</evidence>
<keyword evidence="1" id="KW-0472">Membrane</keyword>
<gene>
    <name evidence="3" type="primary">LOC103721373</name>
</gene>
<dbReference type="Pfam" id="PF03140">
    <property type="entry name" value="DUF247"/>
    <property type="match status" value="1"/>
</dbReference>
<dbReference type="PANTHER" id="PTHR31170">
    <property type="entry name" value="BNAC04G53230D PROTEIN"/>
    <property type="match status" value="1"/>
</dbReference>
<proteinExistence type="predicted"/>